<dbReference type="InterPro" id="IPR030937">
    <property type="entry name" value="Hemophore_Rv0203"/>
</dbReference>
<proteinExistence type="predicted"/>
<dbReference type="Pfam" id="PF16525">
    <property type="entry name" value="MHB"/>
    <property type="match status" value="1"/>
</dbReference>
<dbReference type="NCBIfam" id="TIGR04530">
    <property type="entry name" value="hemophoreRv0203"/>
    <property type="match status" value="1"/>
</dbReference>
<dbReference type="NCBIfam" id="TIGR04529">
    <property type="entry name" value="MTB_hemophore"/>
    <property type="match status" value="1"/>
</dbReference>
<evidence type="ECO:0000313" key="2">
    <source>
        <dbReference type="Proteomes" id="UP000467006"/>
    </source>
</evidence>
<name>A0A7I7K6V4_9MYCO</name>
<keyword evidence="2" id="KW-1185">Reference proteome</keyword>
<reference evidence="1 2" key="1">
    <citation type="journal article" date="2019" name="Emerg. Microbes Infect.">
        <title>Comprehensive subspecies identification of 175 nontuberculous mycobacteria species based on 7547 genomic profiles.</title>
        <authorList>
            <person name="Matsumoto Y."/>
            <person name="Kinjo T."/>
            <person name="Motooka D."/>
            <person name="Nabeya D."/>
            <person name="Jung N."/>
            <person name="Uechi K."/>
            <person name="Horii T."/>
            <person name="Iida T."/>
            <person name="Fujita J."/>
            <person name="Nakamura S."/>
        </authorList>
    </citation>
    <scope>NUCLEOTIDE SEQUENCE [LARGE SCALE GENOMIC DNA]</scope>
    <source>
        <strain evidence="1 2">JCM 6396</strain>
    </source>
</reference>
<evidence type="ECO:0000313" key="1">
    <source>
        <dbReference type="EMBL" id="BBX19249.1"/>
    </source>
</evidence>
<dbReference type="EMBL" id="AP022563">
    <property type="protein sequence ID" value="BBX19249.1"/>
    <property type="molecule type" value="Genomic_DNA"/>
</dbReference>
<dbReference type="Gene3D" id="1.20.20.20">
    <property type="entry name" value="Haemophore, haem-binding domain"/>
    <property type="match status" value="1"/>
</dbReference>
<dbReference type="GO" id="GO:0020037">
    <property type="term" value="F:heme binding"/>
    <property type="evidence" value="ECO:0007669"/>
    <property type="project" value="InterPro"/>
</dbReference>
<dbReference type="GO" id="GO:0015886">
    <property type="term" value="P:heme transport"/>
    <property type="evidence" value="ECO:0007669"/>
    <property type="project" value="InterPro"/>
</dbReference>
<dbReference type="OrthoDB" id="4753125at2"/>
<accession>A0A7I7K6V4</accession>
<dbReference type="Proteomes" id="UP000467006">
    <property type="component" value="Chromosome"/>
</dbReference>
<dbReference type="KEGG" id="mdu:MDUV_41090"/>
<dbReference type="InterPro" id="IPR038378">
    <property type="entry name" value="MHB_sf"/>
</dbReference>
<dbReference type="RefSeq" id="WP_098000602.1">
    <property type="nucleotide sequence ID" value="NZ_AP022563.1"/>
</dbReference>
<dbReference type="AlphaFoldDB" id="A0A7I7K6V4"/>
<sequence>MKSVPNTVGRLPRAALAAAACGAALAGPAVPTATAAPDPCAASAIAKTVGMVAVHTGNYLDANPDTDEALTAISQQPSGPQSVAAAKAYFDANPTVASDLQKLQQPLTSLAGRCRLPIDMPQILGLLQATQQNVTVPVGTTSQR</sequence>
<organism evidence="1 2">
    <name type="scientific">Mycolicibacterium duvalii</name>
    <dbReference type="NCBI Taxonomy" id="39688"/>
    <lineage>
        <taxon>Bacteria</taxon>
        <taxon>Bacillati</taxon>
        <taxon>Actinomycetota</taxon>
        <taxon>Actinomycetes</taxon>
        <taxon>Mycobacteriales</taxon>
        <taxon>Mycobacteriaceae</taxon>
        <taxon>Mycolicibacterium</taxon>
    </lineage>
</organism>
<dbReference type="InterPro" id="IPR032407">
    <property type="entry name" value="MHB"/>
</dbReference>
<gene>
    <name evidence="1" type="ORF">MDUV_41090</name>
</gene>
<protein>
    <submittedName>
        <fullName evidence="1">Uncharacterized protein</fullName>
    </submittedName>
</protein>